<feature type="transmembrane region" description="Helical" evidence="1">
    <location>
        <begin position="57"/>
        <end position="78"/>
    </location>
</feature>
<name>A0A0G1IJC6_9BACT</name>
<protein>
    <submittedName>
        <fullName evidence="2">Uncharacterized protein</fullName>
    </submittedName>
</protein>
<organism evidence="2 3">
    <name type="scientific">Candidatus Giovannonibacteria bacterium GW2011_GWA1_44_25</name>
    <dbReference type="NCBI Taxonomy" id="1618645"/>
    <lineage>
        <taxon>Bacteria</taxon>
        <taxon>Candidatus Giovannoniibacteriota</taxon>
    </lineage>
</organism>
<sequence length="86" mass="9539">MELDKNKFALAASAVMGVWYVICATLVALVPDLAMKLFSYMVHIVNLEAGIVGLPEAIYGLIEVVVLTYVTTYVFAWLHNRFMKAA</sequence>
<keyword evidence="1" id="KW-0472">Membrane</keyword>
<comment type="caution">
    <text evidence="2">The sequence shown here is derived from an EMBL/GenBank/DDBJ whole genome shotgun (WGS) entry which is preliminary data.</text>
</comment>
<dbReference type="EMBL" id="LCIR01000017">
    <property type="protein sequence ID" value="KKT59265.1"/>
    <property type="molecule type" value="Genomic_DNA"/>
</dbReference>
<dbReference type="Proteomes" id="UP000034087">
    <property type="component" value="Unassembled WGS sequence"/>
</dbReference>
<evidence type="ECO:0000256" key="1">
    <source>
        <dbReference type="SAM" id="Phobius"/>
    </source>
</evidence>
<accession>A0A0G1IJC6</accession>
<dbReference type="AlphaFoldDB" id="A0A0G1IJC6"/>
<proteinExistence type="predicted"/>
<evidence type="ECO:0000313" key="3">
    <source>
        <dbReference type="Proteomes" id="UP000034087"/>
    </source>
</evidence>
<gene>
    <name evidence="2" type="ORF">UW53_C0017G0012</name>
</gene>
<feature type="transmembrane region" description="Helical" evidence="1">
    <location>
        <begin position="7"/>
        <end position="30"/>
    </location>
</feature>
<keyword evidence="1" id="KW-0812">Transmembrane</keyword>
<dbReference type="InterPro" id="IPR044020">
    <property type="entry name" value="DUF5676"/>
</dbReference>
<keyword evidence="1" id="KW-1133">Transmembrane helix</keyword>
<dbReference type="Pfam" id="PF18926">
    <property type="entry name" value="DUF5676"/>
    <property type="match status" value="1"/>
</dbReference>
<evidence type="ECO:0000313" key="2">
    <source>
        <dbReference type="EMBL" id="KKT59265.1"/>
    </source>
</evidence>
<reference evidence="2 3" key="1">
    <citation type="journal article" date="2015" name="Nature">
        <title>rRNA introns, odd ribosomes, and small enigmatic genomes across a large radiation of phyla.</title>
        <authorList>
            <person name="Brown C.T."/>
            <person name="Hug L.A."/>
            <person name="Thomas B.C."/>
            <person name="Sharon I."/>
            <person name="Castelle C.J."/>
            <person name="Singh A."/>
            <person name="Wilkins M.J."/>
            <person name="Williams K.H."/>
            <person name="Banfield J.F."/>
        </authorList>
    </citation>
    <scope>NUCLEOTIDE SEQUENCE [LARGE SCALE GENOMIC DNA]</scope>
</reference>